<keyword evidence="1" id="KW-0812">Transmembrane</keyword>
<feature type="transmembrane region" description="Helical" evidence="1">
    <location>
        <begin position="33"/>
        <end position="53"/>
    </location>
</feature>
<feature type="transmembrane region" description="Helical" evidence="1">
    <location>
        <begin position="94"/>
        <end position="121"/>
    </location>
</feature>
<comment type="caution">
    <text evidence="2">The sequence shown here is derived from an EMBL/GenBank/DDBJ whole genome shotgun (WGS) entry which is preliminary data.</text>
</comment>
<feature type="transmembrane region" description="Helical" evidence="1">
    <location>
        <begin position="59"/>
        <end position="82"/>
    </location>
</feature>
<sequence length="126" mass="13723">MPDAVEEHTPPKRWLGKWVREEKFWQDVTTRTLAALIVIFFGYLYAVIAGYVGKPNASRAVAALLATSALAVLAGAYVRMVVKLWRADRRMGPIGPFVILVTLPVGLAIIGLLALAAASLLQQFFG</sequence>
<protein>
    <submittedName>
        <fullName evidence="2">Uncharacterized protein</fullName>
    </submittedName>
</protein>
<dbReference type="RefSeq" id="WP_064978589.1">
    <property type="nucleotide sequence ID" value="NZ_LZLC01000005.1"/>
</dbReference>
<name>A0A1A3HGP6_MYCMU</name>
<gene>
    <name evidence="2" type="ORF">A5630_10875</name>
</gene>
<reference evidence="2 3" key="1">
    <citation type="submission" date="2016-06" db="EMBL/GenBank/DDBJ databases">
        <authorList>
            <person name="Kjaerup R.B."/>
            <person name="Dalgaard T.S."/>
            <person name="Juul-Madsen H.R."/>
        </authorList>
    </citation>
    <scope>NUCLEOTIDE SEQUENCE [LARGE SCALE GENOMIC DNA]</scope>
    <source>
        <strain evidence="2 3">1127319.6</strain>
    </source>
</reference>
<evidence type="ECO:0000256" key="1">
    <source>
        <dbReference type="SAM" id="Phobius"/>
    </source>
</evidence>
<proteinExistence type="predicted"/>
<keyword evidence="1" id="KW-1133">Transmembrane helix</keyword>
<evidence type="ECO:0000313" key="2">
    <source>
        <dbReference type="EMBL" id="OBJ46839.1"/>
    </source>
</evidence>
<dbReference type="Proteomes" id="UP000093898">
    <property type="component" value="Unassembled WGS sequence"/>
</dbReference>
<evidence type="ECO:0000313" key="3">
    <source>
        <dbReference type="Proteomes" id="UP000093898"/>
    </source>
</evidence>
<organism evidence="2 3">
    <name type="scientific">Mycolicibacterium mucogenicum</name>
    <name type="common">Mycobacterium mucogenicum</name>
    <dbReference type="NCBI Taxonomy" id="56689"/>
    <lineage>
        <taxon>Bacteria</taxon>
        <taxon>Bacillati</taxon>
        <taxon>Actinomycetota</taxon>
        <taxon>Actinomycetes</taxon>
        <taxon>Mycobacteriales</taxon>
        <taxon>Mycobacteriaceae</taxon>
        <taxon>Mycolicibacterium</taxon>
    </lineage>
</organism>
<dbReference type="AlphaFoldDB" id="A0A1A3HGP6"/>
<dbReference type="EMBL" id="LZLC01000005">
    <property type="protein sequence ID" value="OBJ46839.1"/>
    <property type="molecule type" value="Genomic_DNA"/>
</dbReference>
<accession>A0A1A3HGP6</accession>
<keyword evidence="1" id="KW-0472">Membrane</keyword>
<dbReference type="OrthoDB" id="5196356at2"/>